<dbReference type="eggNOG" id="ENOG502REIA">
    <property type="taxonomic scope" value="Eukaryota"/>
</dbReference>
<feature type="compositionally biased region" description="Polar residues" evidence="1">
    <location>
        <begin position="785"/>
        <end position="797"/>
    </location>
</feature>
<dbReference type="STRING" id="1156394.T0RCM4"/>
<dbReference type="PANTHER" id="PTHR47691:SF3">
    <property type="entry name" value="HTH-TYPE TRANSCRIPTIONAL REGULATOR RV0890C-RELATED"/>
    <property type="match status" value="1"/>
</dbReference>
<dbReference type="SUPFAM" id="SSF48452">
    <property type="entry name" value="TPR-like"/>
    <property type="match status" value="1"/>
</dbReference>
<dbReference type="VEuPathDB" id="FungiDB:SDRG_14861"/>
<evidence type="ECO:0000256" key="1">
    <source>
        <dbReference type="SAM" id="MobiDB-lite"/>
    </source>
</evidence>
<feature type="compositionally biased region" description="Basic and acidic residues" evidence="1">
    <location>
        <begin position="816"/>
        <end position="825"/>
    </location>
</feature>
<sequence>MAVLDDIRDLLQAICEAPTQLPSLDEYQAFLDEWRQQASAVLTTLDQQSETETMRSDLMSDTMSMFSLDPSSLASTTDAAAITHLDIAVLHASPFLLRLPDNRLLPLPELNIRHEQRSLHKIFHESKRALRTMQGVMTVDSLREVLDRDVQVLHFSGHGGVVASGPDALVFEDPHATGLGQLVDAHHLSSILRAGCASTSVKLVFVSSCHSADVGRVFISAGVEHVVCARQDERVLDETSILFAQSFYHALVYGKTVPQAFEIAQTRVRAEAADESDKFLLLQSPKVHAACGLAEYAHCACVSSPLFSEIPIGPYVTLTQHLHHASRPSSSSLPPMPSVFLGREMELHALCSALPSQRLLTIRGSPGIGKSTCALKVAHYLAERHVYEHGVFFVSARGVQSVESLEASIRSAVLADDAASSMVHAPLSSFLHHVLLVLDNMEDPYQANGAAVQTFLRSLLDSCPQLRLIVTSRLAMQMPDEKIMSLNRLSSVHAVRLFVKKAPRRLQEATDYCAAPGALEDQLRDHPLLAFLDGHPQAISLCASLLLDKTLPELTQAMVAPDASASLPPLMASLTVSVASLPSDDVRKFFALQGLFPGGGLAMDYKAMLGADFEAHASLLVRFSLLQKQYPQAKVVRDPIMLSAWTHYSGYVGGRDKFTSVHRSRKANQEEKVQTTVSQATMLSLSTIYSTFPFISSFARLWLSNEPVIGQSLEKLSAKHFQKSIRWIYRYIGTFGPFSSAAYVLFDIQEPNLWMCLERFLEKHQDAATDSKRELVALPGASDMDVNSSEDAPSSSYTHTVTTTTDDPSAELSSESSDKTTEPKKVVRKKHRKSDPKLALVVADMACHFAHTLYLAGRHDGATRAATLGIGLCKQYGFRGVEANLRKLMGVILINEKKLDDAKAQFGIALILYKSTVSKIGHATAMTGIGLVHSRQGNLRGAHSCFAKALTMYEWSHHVVGQLNCHQRLGHLEKKLKLGEESDVTQHYAASRRLQGDLNLHRKEDQDGLRWVGHEMSLLLEIADTHVASTKKSNQARYTKALASSTSTVAPTVESSDESSFAKRKTYDSSRRRSSGNQKHLFPDPTPVP</sequence>
<dbReference type="SMART" id="SM00382">
    <property type="entry name" value="AAA"/>
    <property type="match status" value="1"/>
</dbReference>
<keyword evidence="4" id="KW-1185">Reference proteome</keyword>
<evidence type="ECO:0000313" key="3">
    <source>
        <dbReference type="EMBL" id="EQC27337.1"/>
    </source>
</evidence>
<dbReference type="InParanoid" id="T0RCM4"/>
<accession>T0RCM4</accession>
<organism evidence="3 4">
    <name type="scientific">Saprolegnia diclina (strain VS20)</name>
    <dbReference type="NCBI Taxonomy" id="1156394"/>
    <lineage>
        <taxon>Eukaryota</taxon>
        <taxon>Sar</taxon>
        <taxon>Stramenopiles</taxon>
        <taxon>Oomycota</taxon>
        <taxon>Saprolegniomycetes</taxon>
        <taxon>Saprolegniales</taxon>
        <taxon>Saprolegniaceae</taxon>
        <taxon>Saprolegnia</taxon>
    </lineage>
</organism>
<dbReference type="InterPro" id="IPR011990">
    <property type="entry name" value="TPR-like_helical_dom_sf"/>
</dbReference>
<dbReference type="InterPro" id="IPR007111">
    <property type="entry name" value="NACHT_NTPase"/>
</dbReference>
<dbReference type="PANTHER" id="PTHR47691">
    <property type="entry name" value="REGULATOR-RELATED"/>
    <property type="match status" value="1"/>
</dbReference>
<dbReference type="SUPFAM" id="SSF52540">
    <property type="entry name" value="P-loop containing nucleoside triphosphate hydrolases"/>
    <property type="match status" value="1"/>
</dbReference>
<dbReference type="RefSeq" id="XP_008619241.1">
    <property type="nucleotide sequence ID" value="XM_008621019.1"/>
</dbReference>
<dbReference type="OMA" id="AHVVCVR"/>
<gene>
    <name evidence="3" type="ORF">SDRG_14861</name>
</gene>
<dbReference type="EMBL" id="JH767210">
    <property type="protein sequence ID" value="EQC27337.1"/>
    <property type="molecule type" value="Genomic_DNA"/>
</dbReference>
<dbReference type="InterPro" id="IPR003593">
    <property type="entry name" value="AAA+_ATPase"/>
</dbReference>
<dbReference type="OrthoDB" id="431454at2759"/>
<feature type="region of interest" description="Disordered" evidence="1">
    <location>
        <begin position="1043"/>
        <end position="1089"/>
    </location>
</feature>
<feature type="compositionally biased region" description="Polar residues" evidence="1">
    <location>
        <begin position="1043"/>
        <end position="1054"/>
    </location>
</feature>
<dbReference type="Pfam" id="PF05729">
    <property type="entry name" value="NACHT"/>
    <property type="match status" value="1"/>
</dbReference>
<dbReference type="Proteomes" id="UP000030762">
    <property type="component" value="Unassembled WGS sequence"/>
</dbReference>
<dbReference type="AlphaFoldDB" id="T0RCM4"/>
<feature type="region of interest" description="Disordered" evidence="1">
    <location>
        <begin position="782"/>
        <end position="831"/>
    </location>
</feature>
<name>T0RCM4_SAPDV</name>
<dbReference type="InterPro" id="IPR024983">
    <property type="entry name" value="CHAT_dom"/>
</dbReference>
<feature type="domain" description="AAA+ ATPase" evidence="2">
    <location>
        <begin position="356"/>
        <end position="499"/>
    </location>
</feature>
<protein>
    <recommendedName>
        <fullName evidence="2">AAA+ ATPase domain-containing protein</fullName>
    </recommendedName>
</protein>
<proteinExistence type="predicted"/>
<evidence type="ECO:0000259" key="2">
    <source>
        <dbReference type="SMART" id="SM00382"/>
    </source>
</evidence>
<dbReference type="Pfam" id="PF12770">
    <property type="entry name" value="CHAT"/>
    <property type="match status" value="1"/>
</dbReference>
<dbReference type="GeneID" id="19955588"/>
<dbReference type="InterPro" id="IPR027417">
    <property type="entry name" value="P-loop_NTPase"/>
</dbReference>
<reference evidence="3 4" key="1">
    <citation type="submission" date="2012-04" db="EMBL/GenBank/DDBJ databases">
        <title>The Genome Sequence of Saprolegnia declina VS20.</title>
        <authorList>
            <consortium name="The Broad Institute Genome Sequencing Platform"/>
            <person name="Russ C."/>
            <person name="Nusbaum C."/>
            <person name="Tyler B."/>
            <person name="van West P."/>
            <person name="Dieguez-Uribeondo J."/>
            <person name="de Bruijn I."/>
            <person name="Tripathy S."/>
            <person name="Jiang R."/>
            <person name="Young S.K."/>
            <person name="Zeng Q."/>
            <person name="Gargeya S."/>
            <person name="Fitzgerald M."/>
            <person name="Haas B."/>
            <person name="Abouelleil A."/>
            <person name="Alvarado L."/>
            <person name="Arachchi H.M."/>
            <person name="Berlin A."/>
            <person name="Chapman S.B."/>
            <person name="Goldberg J."/>
            <person name="Griggs A."/>
            <person name="Gujja S."/>
            <person name="Hansen M."/>
            <person name="Howarth C."/>
            <person name="Imamovic A."/>
            <person name="Larimer J."/>
            <person name="McCowen C."/>
            <person name="Montmayeur A."/>
            <person name="Murphy C."/>
            <person name="Neiman D."/>
            <person name="Pearson M."/>
            <person name="Priest M."/>
            <person name="Roberts A."/>
            <person name="Saif S."/>
            <person name="Shea T."/>
            <person name="Sisk P."/>
            <person name="Sykes S."/>
            <person name="Wortman J."/>
            <person name="Nusbaum C."/>
            <person name="Birren B."/>
        </authorList>
    </citation>
    <scope>NUCLEOTIDE SEQUENCE [LARGE SCALE GENOMIC DNA]</scope>
    <source>
        <strain evidence="3 4">VS20</strain>
    </source>
</reference>
<dbReference type="Gene3D" id="1.25.40.10">
    <property type="entry name" value="Tetratricopeptide repeat domain"/>
    <property type="match status" value="1"/>
</dbReference>
<evidence type="ECO:0000313" key="4">
    <source>
        <dbReference type="Proteomes" id="UP000030762"/>
    </source>
</evidence>
<dbReference type="Gene3D" id="3.40.50.300">
    <property type="entry name" value="P-loop containing nucleotide triphosphate hydrolases"/>
    <property type="match status" value="1"/>
</dbReference>